<keyword evidence="2" id="KW-1185">Reference proteome</keyword>
<name>A0ACB9UU21_9CETA</name>
<dbReference type="EMBL" id="CM043036">
    <property type="protein sequence ID" value="KAI4580765.1"/>
    <property type="molecule type" value="Genomic_DNA"/>
</dbReference>
<proteinExistence type="predicted"/>
<evidence type="ECO:0000313" key="2">
    <source>
        <dbReference type="Proteomes" id="UP001057279"/>
    </source>
</evidence>
<sequence>MFGSLTLTVAVAERLPFSPELMEASQTTHPDPVCMALDAGSALLGALVLAILNFDLLGSQAEQACEKGRKRNHRQMLCPGAPSTEEVGSPNTIQIMYLAFCKLLRIQSLEVSTMERKLTFQAKPWMRFWRVKFHKQNTQNITPMTQTFVTVKLREFLEVPSGISGDTHTLLPDPHLSAVKQRNLRNHLINENLTQKVSCTLSLKHFPSHPQGKTVHSKCGHCGHHTPWLPPEMNITLGMKIEQNEDRMGWDEMGERRQKRRNERSEKKRKEGCLQELYTVSTEDVAEL</sequence>
<gene>
    <name evidence="1" type="ORF">MJG53_010307</name>
</gene>
<organism evidence="1 2">
    <name type="scientific">Ovis ammon polii x Ovis aries</name>
    <dbReference type="NCBI Taxonomy" id="2918886"/>
    <lineage>
        <taxon>Eukaryota</taxon>
        <taxon>Metazoa</taxon>
        <taxon>Chordata</taxon>
        <taxon>Craniata</taxon>
        <taxon>Vertebrata</taxon>
        <taxon>Euteleostomi</taxon>
        <taxon>Mammalia</taxon>
        <taxon>Eutheria</taxon>
        <taxon>Laurasiatheria</taxon>
        <taxon>Artiodactyla</taxon>
        <taxon>Ruminantia</taxon>
        <taxon>Pecora</taxon>
        <taxon>Bovidae</taxon>
        <taxon>Caprinae</taxon>
        <taxon>Ovis</taxon>
    </lineage>
</organism>
<evidence type="ECO:0000313" key="1">
    <source>
        <dbReference type="EMBL" id="KAI4580765.1"/>
    </source>
</evidence>
<reference evidence="1" key="1">
    <citation type="submission" date="2022-03" db="EMBL/GenBank/DDBJ databases">
        <title>Genomic analyses of argali, domestic sheep and their hybrids provide insights into chromosomal evolution, heterosis and genetic basis of agronomic traits.</title>
        <authorList>
            <person name="Li M."/>
        </authorList>
    </citation>
    <scope>NUCLEOTIDE SEQUENCE</scope>
    <source>
        <strain evidence="1">F1 hybrid</strain>
    </source>
</reference>
<protein>
    <submittedName>
        <fullName evidence="1">Uncharacterized protein</fullName>
    </submittedName>
</protein>
<dbReference type="Proteomes" id="UP001057279">
    <property type="component" value="Linkage Group LG11"/>
</dbReference>
<comment type="caution">
    <text evidence="1">The sequence shown here is derived from an EMBL/GenBank/DDBJ whole genome shotgun (WGS) entry which is preliminary data.</text>
</comment>
<accession>A0ACB9UU21</accession>